<dbReference type="InterPro" id="IPR039569">
    <property type="entry name" value="FAS1-like_DH_region"/>
</dbReference>
<name>A0ABP6V2P6_9PSEU</name>
<dbReference type="PANTHER" id="PTHR28152:SF1">
    <property type="entry name" value="HYDROXYACYL-THIOESTER DEHYDRATASE TYPE 2, MITOCHONDRIAL"/>
    <property type="match status" value="1"/>
</dbReference>
<dbReference type="Proteomes" id="UP001500689">
    <property type="component" value="Unassembled WGS sequence"/>
</dbReference>
<evidence type="ECO:0000313" key="2">
    <source>
        <dbReference type="EMBL" id="GAA3525107.1"/>
    </source>
</evidence>
<comment type="caution">
    <text evidence="2">The sequence shown here is derived from an EMBL/GenBank/DDBJ whole genome shotgun (WGS) entry which is preliminary data.</text>
</comment>
<keyword evidence="3" id="KW-1185">Reference proteome</keyword>
<dbReference type="Gene3D" id="3.10.129.10">
    <property type="entry name" value="Hotdog Thioesterase"/>
    <property type="match status" value="2"/>
</dbReference>
<dbReference type="RefSeq" id="WP_344854728.1">
    <property type="nucleotide sequence ID" value="NZ_BAAAZN010000001.1"/>
</dbReference>
<evidence type="ECO:0000313" key="3">
    <source>
        <dbReference type="Proteomes" id="UP001500689"/>
    </source>
</evidence>
<dbReference type="SUPFAM" id="SSF54637">
    <property type="entry name" value="Thioesterase/thiol ester dehydrase-isomerase"/>
    <property type="match status" value="1"/>
</dbReference>
<reference evidence="3" key="1">
    <citation type="journal article" date="2019" name="Int. J. Syst. Evol. Microbiol.">
        <title>The Global Catalogue of Microorganisms (GCM) 10K type strain sequencing project: providing services to taxonomists for standard genome sequencing and annotation.</title>
        <authorList>
            <consortium name="The Broad Institute Genomics Platform"/>
            <consortium name="The Broad Institute Genome Sequencing Center for Infectious Disease"/>
            <person name="Wu L."/>
            <person name="Ma J."/>
        </authorList>
    </citation>
    <scope>NUCLEOTIDE SEQUENCE [LARGE SCALE GENOMIC DNA]</scope>
    <source>
        <strain evidence="3">JCM 16898</strain>
    </source>
</reference>
<proteinExistence type="predicted"/>
<feature type="domain" description="FAS1-like dehydratase" evidence="1">
    <location>
        <begin position="68"/>
        <end position="130"/>
    </location>
</feature>
<protein>
    <recommendedName>
        <fullName evidence="1">FAS1-like dehydratase domain-containing protein</fullName>
    </recommendedName>
</protein>
<dbReference type="PANTHER" id="PTHR28152">
    <property type="entry name" value="HYDROXYACYL-THIOESTER DEHYDRATASE TYPE 2, MITOCHONDRIAL"/>
    <property type="match status" value="1"/>
</dbReference>
<sequence length="274" mass="30094">MTETVERREVLLPGPAQGLGALLGVPVPDLDGGAGLPLLWHWLYLLDRPAQADLGRDGHPIRGTVPAPPEPGRRRMWAGGRVRLAGTLRCGEEAIRRTSVRSVQEKHGRSGPLTFVVVGHRIEQRRQVVVEEEQDIVYRPMPARQPEPADPAEQVPVAPGEWAVDVSPVLLFRFSALTYNAHRIHYDRDYCRDVEGYPGLLTHGPLQAIVMAEKARGGGVSEHTSFDYRLVAPLFDHQGMVVGSATGEQGETVTAVRDVHGRQTATGTLRRATR</sequence>
<accession>A0ABP6V2P6</accession>
<dbReference type="Pfam" id="PF13452">
    <property type="entry name" value="FAS1_DH_region"/>
    <property type="match status" value="1"/>
</dbReference>
<dbReference type="EMBL" id="BAAAZN010000001">
    <property type="protein sequence ID" value="GAA3525107.1"/>
    <property type="molecule type" value="Genomic_DNA"/>
</dbReference>
<dbReference type="InterPro" id="IPR029069">
    <property type="entry name" value="HotDog_dom_sf"/>
</dbReference>
<dbReference type="InterPro" id="IPR052741">
    <property type="entry name" value="Mitochondrial_HTD2"/>
</dbReference>
<evidence type="ECO:0000259" key="1">
    <source>
        <dbReference type="Pfam" id="PF13452"/>
    </source>
</evidence>
<gene>
    <name evidence="2" type="ORF">GCM10022222_04830</name>
</gene>
<organism evidence="2 3">
    <name type="scientific">Amycolatopsis ultiminotia</name>
    <dbReference type="NCBI Taxonomy" id="543629"/>
    <lineage>
        <taxon>Bacteria</taxon>
        <taxon>Bacillati</taxon>
        <taxon>Actinomycetota</taxon>
        <taxon>Actinomycetes</taxon>
        <taxon>Pseudonocardiales</taxon>
        <taxon>Pseudonocardiaceae</taxon>
        <taxon>Amycolatopsis</taxon>
    </lineage>
</organism>